<comment type="caution">
    <text evidence="3">The sequence shown here is derived from an EMBL/GenBank/DDBJ whole genome shotgun (WGS) entry which is preliminary data.</text>
</comment>
<feature type="compositionally biased region" description="Basic and acidic residues" evidence="1">
    <location>
        <begin position="45"/>
        <end position="57"/>
    </location>
</feature>
<sequence length="242" mass="27782">MADKVARHSQYNHKSNSNLGLPTNSSSNDQHERNKSTGEVQSIVEDIKDFRMGDRVQHTRPASINKKQKKDEDHSSIYDITRFKGQTLLSDLTDDTSNILYQPKTYETKQIYETLLNFIQEAIGDQTQTILRSAADEILILLKDNKLNNQDRKNKIETLLKPSMSDEHFNFLVNLSKKITDWSFDIENDTIDETIGVPIQFEGSSDDDDDNEDEISDVGEIPMDENIQETIVARSQFFCLIF</sequence>
<evidence type="ECO:0000256" key="1">
    <source>
        <dbReference type="SAM" id="MobiDB-lite"/>
    </source>
</evidence>
<evidence type="ECO:0000313" key="4">
    <source>
        <dbReference type="Proteomes" id="UP000663823"/>
    </source>
</evidence>
<proteinExistence type="predicted"/>
<organism evidence="3 4">
    <name type="scientific">Rotaria sordida</name>
    <dbReference type="NCBI Taxonomy" id="392033"/>
    <lineage>
        <taxon>Eukaryota</taxon>
        <taxon>Metazoa</taxon>
        <taxon>Spiralia</taxon>
        <taxon>Gnathifera</taxon>
        <taxon>Rotifera</taxon>
        <taxon>Eurotatoria</taxon>
        <taxon>Bdelloidea</taxon>
        <taxon>Philodinida</taxon>
        <taxon>Philodinidae</taxon>
        <taxon>Rotaria</taxon>
    </lineage>
</organism>
<dbReference type="InterPro" id="IPR048863">
    <property type="entry name" value="BRR2_plug"/>
</dbReference>
<dbReference type="Pfam" id="PF21188">
    <property type="entry name" value="BRR2_plug"/>
    <property type="match status" value="1"/>
</dbReference>
<feature type="compositionally biased region" description="Polar residues" evidence="1">
    <location>
        <begin position="12"/>
        <end position="28"/>
    </location>
</feature>
<accession>A0A818GDU3</accession>
<name>A0A818GDU3_9BILA</name>
<reference evidence="3" key="1">
    <citation type="submission" date="2021-02" db="EMBL/GenBank/DDBJ databases">
        <authorList>
            <person name="Nowell W R."/>
        </authorList>
    </citation>
    <scope>NUCLEOTIDE SEQUENCE</scope>
</reference>
<gene>
    <name evidence="3" type="ORF">OTI717_LOCUS888</name>
</gene>
<evidence type="ECO:0000313" key="3">
    <source>
        <dbReference type="EMBL" id="CAF3487066.1"/>
    </source>
</evidence>
<protein>
    <recommendedName>
        <fullName evidence="2">Pre-mRNA-splicing helicase BRR2-like plug domain-containing protein</fullName>
    </recommendedName>
</protein>
<dbReference type="EMBL" id="CAJOAX010000034">
    <property type="protein sequence ID" value="CAF3487066.1"/>
    <property type="molecule type" value="Genomic_DNA"/>
</dbReference>
<feature type="region of interest" description="Disordered" evidence="1">
    <location>
        <begin position="1"/>
        <end position="71"/>
    </location>
</feature>
<evidence type="ECO:0000259" key="2">
    <source>
        <dbReference type="Pfam" id="PF21188"/>
    </source>
</evidence>
<dbReference type="AlphaFoldDB" id="A0A818GDU3"/>
<dbReference type="Proteomes" id="UP000663823">
    <property type="component" value="Unassembled WGS sequence"/>
</dbReference>
<feature type="domain" description="Pre-mRNA-splicing helicase BRR2-like plug" evidence="2">
    <location>
        <begin position="108"/>
        <end position="175"/>
    </location>
</feature>